<dbReference type="CDD" id="cd16936">
    <property type="entry name" value="HATPase_RsbW-like"/>
    <property type="match status" value="1"/>
</dbReference>
<name>E4N9A3_KITSK</name>
<evidence type="ECO:0000313" key="4">
    <source>
        <dbReference type="EMBL" id="BAJ27784.1"/>
    </source>
</evidence>
<evidence type="ECO:0000256" key="2">
    <source>
        <dbReference type="SAM" id="MobiDB-lite"/>
    </source>
</evidence>
<dbReference type="RefSeq" id="WP_014135102.1">
    <property type="nucleotide sequence ID" value="NC_016109.1"/>
</dbReference>
<keyword evidence="5" id="KW-1185">Reference proteome</keyword>
<dbReference type="PATRIC" id="fig|452652.3.peg.1966"/>
<dbReference type="PANTHER" id="PTHR35526">
    <property type="entry name" value="ANTI-SIGMA-F FACTOR RSBW-RELATED"/>
    <property type="match status" value="1"/>
</dbReference>
<dbReference type="KEGG" id="ksk:KSE_19600"/>
<keyword evidence="1" id="KW-0723">Serine/threonine-protein kinase</keyword>
<dbReference type="InterPro" id="IPR036890">
    <property type="entry name" value="HATPase_C_sf"/>
</dbReference>
<feature type="compositionally biased region" description="Basic and acidic residues" evidence="2">
    <location>
        <begin position="14"/>
        <end position="23"/>
    </location>
</feature>
<dbReference type="SUPFAM" id="SSF55874">
    <property type="entry name" value="ATPase domain of HSP90 chaperone/DNA topoisomerase II/histidine kinase"/>
    <property type="match status" value="1"/>
</dbReference>
<feature type="region of interest" description="Disordered" evidence="2">
    <location>
        <begin position="1"/>
        <end position="37"/>
    </location>
</feature>
<dbReference type="InterPro" id="IPR003594">
    <property type="entry name" value="HATPase_dom"/>
</dbReference>
<dbReference type="EMBL" id="AP010968">
    <property type="protein sequence ID" value="BAJ27784.1"/>
    <property type="molecule type" value="Genomic_DNA"/>
</dbReference>
<dbReference type="HOGENOM" id="CLU_090336_9_0_11"/>
<evidence type="ECO:0000259" key="3">
    <source>
        <dbReference type="Pfam" id="PF13581"/>
    </source>
</evidence>
<dbReference type="eggNOG" id="COG2172">
    <property type="taxonomic scope" value="Bacteria"/>
</dbReference>
<dbReference type="Pfam" id="PF13581">
    <property type="entry name" value="HATPase_c_2"/>
    <property type="match status" value="1"/>
</dbReference>
<accession>E4N9A3</accession>
<reference evidence="4 5" key="1">
    <citation type="journal article" date="2010" name="DNA Res.">
        <title>Genome sequence of Kitasatospora setae NBRC 14216T: an evolutionary snapshot of the family Streptomycetaceae.</title>
        <authorList>
            <person name="Ichikawa N."/>
            <person name="Oguchi A."/>
            <person name="Ikeda H."/>
            <person name="Ishikawa J."/>
            <person name="Kitani S."/>
            <person name="Watanabe Y."/>
            <person name="Nakamura S."/>
            <person name="Katano Y."/>
            <person name="Kishi E."/>
            <person name="Sasagawa M."/>
            <person name="Ankai A."/>
            <person name="Fukui S."/>
            <person name="Hashimoto Y."/>
            <person name="Kamata S."/>
            <person name="Otoguro M."/>
            <person name="Tanikawa S."/>
            <person name="Nihira T."/>
            <person name="Horinouchi S."/>
            <person name="Ohnishi Y."/>
            <person name="Hayakawa M."/>
            <person name="Kuzuyama T."/>
            <person name="Arisawa A."/>
            <person name="Nomoto F."/>
            <person name="Miura H."/>
            <person name="Takahashi Y."/>
            <person name="Fujita N."/>
        </authorList>
    </citation>
    <scope>NUCLEOTIDE SEQUENCE [LARGE SCALE GENOMIC DNA]</scope>
    <source>
        <strain evidence="5">ATCC 33774 / DSM 43861 / JCM 3304 / KCC A-0304 / NBRC 14216 / KM-6054</strain>
    </source>
</reference>
<sequence length="168" mass="18139">MDGQARFPRQRSATWREDAEYRGPAHRAPGHQPAEHQPGCALHRRVHASLDAADLPAVGAVRRRLRAALDHWGVPAELADTAELLASELVTNALVHTGRGAVFDAVLTEQSRLRVEVQDGAAQAPSRRPASDTATSGRGLFLVEALADDWGVQLRADGKTTWFELAAA</sequence>
<keyword evidence="1" id="KW-0808">Transferase</keyword>
<organism evidence="4 5">
    <name type="scientific">Kitasatospora setae (strain ATCC 33774 / DSM 43861 / JCM 3304 / KCC A-0304 / NBRC 14216 / KM-6054)</name>
    <name type="common">Streptomyces setae</name>
    <dbReference type="NCBI Taxonomy" id="452652"/>
    <lineage>
        <taxon>Bacteria</taxon>
        <taxon>Bacillati</taxon>
        <taxon>Actinomycetota</taxon>
        <taxon>Actinomycetes</taxon>
        <taxon>Kitasatosporales</taxon>
        <taxon>Streptomycetaceae</taxon>
        <taxon>Kitasatospora</taxon>
    </lineage>
</organism>
<dbReference type="GO" id="GO:0004674">
    <property type="term" value="F:protein serine/threonine kinase activity"/>
    <property type="evidence" value="ECO:0007669"/>
    <property type="project" value="UniProtKB-KW"/>
</dbReference>
<feature type="domain" description="Histidine kinase/HSP90-like ATPase" evidence="3">
    <location>
        <begin position="53"/>
        <end position="163"/>
    </location>
</feature>
<dbReference type="STRING" id="452652.KSE_19600"/>
<keyword evidence="1" id="KW-0418">Kinase</keyword>
<gene>
    <name evidence="4" type="ordered locus">KSE_19600</name>
</gene>
<dbReference type="AlphaFoldDB" id="E4N9A3"/>
<dbReference type="PANTHER" id="PTHR35526:SF3">
    <property type="entry name" value="ANTI-SIGMA-F FACTOR RSBW"/>
    <property type="match status" value="1"/>
</dbReference>
<dbReference type="Gene3D" id="3.30.565.10">
    <property type="entry name" value="Histidine kinase-like ATPase, C-terminal domain"/>
    <property type="match status" value="1"/>
</dbReference>
<proteinExistence type="predicted"/>
<evidence type="ECO:0000256" key="1">
    <source>
        <dbReference type="ARBA" id="ARBA00022527"/>
    </source>
</evidence>
<dbReference type="InterPro" id="IPR050267">
    <property type="entry name" value="Anti-sigma-factor_SerPK"/>
</dbReference>
<protein>
    <recommendedName>
        <fullName evidence="3">Histidine kinase/HSP90-like ATPase domain-containing protein</fullName>
    </recommendedName>
</protein>
<dbReference type="Proteomes" id="UP000007076">
    <property type="component" value="Chromosome"/>
</dbReference>
<evidence type="ECO:0000313" key="5">
    <source>
        <dbReference type="Proteomes" id="UP000007076"/>
    </source>
</evidence>